<evidence type="ECO:0000313" key="22">
    <source>
        <dbReference type="Proteomes" id="UP000054630"/>
    </source>
</evidence>
<evidence type="ECO:0000256" key="7">
    <source>
        <dbReference type="ARBA" id="ARBA00022771"/>
    </source>
</evidence>
<dbReference type="PROSITE" id="PS00973">
    <property type="entry name" value="USP_2"/>
    <property type="match status" value="1"/>
</dbReference>
<dbReference type="PROSITE" id="PS50235">
    <property type="entry name" value="USP_3"/>
    <property type="match status" value="1"/>
</dbReference>
<evidence type="ECO:0000256" key="3">
    <source>
        <dbReference type="ARBA" id="ARBA00010052"/>
    </source>
</evidence>
<dbReference type="SMART" id="SM00892">
    <property type="entry name" value="Endonuclease_NS"/>
    <property type="match status" value="1"/>
</dbReference>
<dbReference type="GO" id="GO:0006309">
    <property type="term" value="P:apoptotic DNA fragmentation"/>
    <property type="evidence" value="ECO:0007669"/>
    <property type="project" value="TreeGrafter"/>
</dbReference>
<evidence type="ECO:0000259" key="19">
    <source>
        <dbReference type="PROSITE" id="PS50235"/>
    </source>
</evidence>
<dbReference type="OrthoDB" id="5418055at2759"/>
<feature type="domain" description="UBP-type" evidence="20">
    <location>
        <begin position="75"/>
        <end position="179"/>
    </location>
</feature>
<keyword evidence="9" id="KW-0862">Zinc</keyword>
<keyword evidence="12" id="KW-0496">Mitochondrion</keyword>
<dbReference type="GO" id="GO:0003676">
    <property type="term" value="F:nucleic acid binding"/>
    <property type="evidence" value="ECO:0007669"/>
    <property type="project" value="InterPro"/>
</dbReference>
<dbReference type="InterPro" id="IPR001607">
    <property type="entry name" value="Znf_UBP"/>
</dbReference>
<keyword evidence="11" id="KW-0809">Transit peptide</keyword>
<dbReference type="STRING" id="6336.A0A0V0S0A7"/>
<dbReference type="PANTHER" id="PTHR13966:SF5">
    <property type="entry name" value="ENDONUCLEASE G, MITOCHONDRIAL"/>
    <property type="match status" value="1"/>
</dbReference>
<dbReference type="PROSITE" id="PS50271">
    <property type="entry name" value="ZF_UBP"/>
    <property type="match status" value="1"/>
</dbReference>
<dbReference type="Pfam" id="PF01223">
    <property type="entry name" value="Endonuclease_NS"/>
    <property type="match status" value="1"/>
</dbReference>
<keyword evidence="4" id="KW-0540">Nuclease</keyword>
<evidence type="ECO:0000313" key="21">
    <source>
        <dbReference type="EMBL" id="KRX20087.1"/>
    </source>
</evidence>
<comment type="caution">
    <text evidence="21">The sequence shown here is derived from an EMBL/GenBank/DDBJ whole genome shotgun (WGS) entry which is preliminary data.</text>
</comment>
<feature type="binding site" evidence="16">
    <location>
        <position position="965"/>
    </location>
    <ligand>
        <name>Mg(2+)</name>
        <dbReference type="ChEBI" id="CHEBI:18420"/>
        <note>catalytic</note>
    </ligand>
</feature>
<dbReference type="InterPro" id="IPR044925">
    <property type="entry name" value="His-Me_finger_sf"/>
</dbReference>
<dbReference type="SMART" id="SM00290">
    <property type="entry name" value="ZnF_UBP"/>
    <property type="match status" value="1"/>
</dbReference>
<keyword evidence="6 21" id="KW-0255">Endonuclease</keyword>
<dbReference type="Gene3D" id="3.40.570.10">
    <property type="entry name" value="Extracellular Endonuclease, subunit A"/>
    <property type="match status" value="1"/>
</dbReference>
<dbReference type="EMBL" id="JYDL01000052">
    <property type="protein sequence ID" value="KRX20087.1"/>
    <property type="molecule type" value="Genomic_DNA"/>
</dbReference>
<comment type="subcellular location">
    <subcellularLocation>
        <location evidence="2">Mitochondrion</location>
    </subcellularLocation>
</comment>
<proteinExistence type="inferred from homology"/>
<evidence type="ECO:0000256" key="15">
    <source>
        <dbReference type="PIRSR" id="PIRSR640255-1"/>
    </source>
</evidence>
<dbReference type="InterPro" id="IPR040255">
    <property type="entry name" value="Non-specific_endonuclease"/>
</dbReference>
<evidence type="ECO:0000256" key="8">
    <source>
        <dbReference type="ARBA" id="ARBA00022801"/>
    </source>
</evidence>
<comment type="cofactor">
    <cofactor evidence="1">
        <name>Mg(2+)</name>
        <dbReference type="ChEBI" id="CHEBI:18420"/>
    </cofactor>
</comment>
<dbReference type="SUPFAM" id="SSF54060">
    <property type="entry name" value="His-Me finger endonucleases"/>
    <property type="match status" value="1"/>
</dbReference>
<dbReference type="CDD" id="cd00091">
    <property type="entry name" value="NUC"/>
    <property type="match status" value="1"/>
</dbReference>
<evidence type="ECO:0000256" key="6">
    <source>
        <dbReference type="ARBA" id="ARBA00022759"/>
    </source>
</evidence>
<dbReference type="FunFam" id="3.40.570.10:FF:000002">
    <property type="entry name" value="Endonuclease G, mitochondrial"/>
    <property type="match status" value="1"/>
</dbReference>
<keyword evidence="8" id="KW-0378">Hydrolase</keyword>
<evidence type="ECO:0000256" key="18">
    <source>
        <dbReference type="SAM" id="MobiDB-lite"/>
    </source>
</evidence>
<dbReference type="PROSITE" id="PS00972">
    <property type="entry name" value="USP_1"/>
    <property type="match status" value="1"/>
</dbReference>
<keyword evidence="10" id="KW-0460">Magnesium</keyword>
<dbReference type="InterPro" id="IPR020821">
    <property type="entry name" value="ENPP1-3/EXOG-like_nuc-like"/>
</dbReference>
<evidence type="ECO:0000256" key="4">
    <source>
        <dbReference type="ARBA" id="ARBA00022722"/>
    </source>
</evidence>
<dbReference type="GO" id="GO:0000014">
    <property type="term" value="F:single-stranded DNA endodeoxyribonuclease activity"/>
    <property type="evidence" value="ECO:0007669"/>
    <property type="project" value="TreeGrafter"/>
</dbReference>
<evidence type="ECO:0000256" key="11">
    <source>
        <dbReference type="ARBA" id="ARBA00022946"/>
    </source>
</evidence>
<dbReference type="SUPFAM" id="SSF54001">
    <property type="entry name" value="Cysteine proteinases"/>
    <property type="match status" value="1"/>
</dbReference>
<dbReference type="GO" id="GO:0005634">
    <property type="term" value="C:nucleus"/>
    <property type="evidence" value="ECO:0007669"/>
    <property type="project" value="TreeGrafter"/>
</dbReference>
<feature type="compositionally biased region" description="Polar residues" evidence="18">
    <location>
        <begin position="486"/>
        <end position="497"/>
    </location>
</feature>
<keyword evidence="7 17" id="KW-0863">Zinc-finger</keyword>
<protein>
    <recommendedName>
        <fullName evidence="14">Endonuclease G, mitochondrial</fullName>
    </recommendedName>
</protein>
<evidence type="ECO:0000256" key="13">
    <source>
        <dbReference type="ARBA" id="ARBA00023157"/>
    </source>
</evidence>
<dbReference type="InterPro" id="IPR044929">
    <property type="entry name" value="DNA/RNA_non-sp_Endonuclease_sf"/>
</dbReference>
<evidence type="ECO:0000256" key="2">
    <source>
        <dbReference type="ARBA" id="ARBA00004173"/>
    </source>
</evidence>
<dbReference type="GO" id="GO:0004521">
    <property type="term" value="F:RNA endonuclease activity"/>
    <property type="evidence" value="ECO:0007669"/>
    <property type="project" value="TreeGrafter"/>
</dbReference>
<dbReference type="GO" id="GO:0005743">
    <property type="term" value="C:mitochondrial inner membrane"/>
    <property type="evidence" value="ECO:0007669"/>
    <property type="project" value="TreeGrafter"/>
</dbReference>
<dbReference type="GO" id="GO:0016579">
    <property type="term" value="P:protein deubiquitination"/>
    <property type="evidence" value="ECO:0007669"/>
    <property type="project" value="InterPro"/>
</dbReference>
<dbReference type="InterPro" id="IPR013083">
    <property type="entry name" value="Znf_RING/FYVE/PHD"/>
</dbReference>
<dbReference type="Gene3D" id="3.90.70.10">
    <property type="entry name" value="Cysteine proteinases"/>
    <property type="match status" value="1"/>
</dbReference>
<evidence type="ECO:0000256" key="5">
    <source>
        <dbReference type="ARBA" id="ARBA00022723"/>
    </source>
</evidence>
<feature type="region of interest" description="Disordered" evidence="18">
    <location>
        <begin position="719"/>
        <end position="741"/>
    </location>
</feature>
<dbReference type="AlphaFoldDB" id="A0A0V0S0A7"/>
<keyword evidence="5 16" id="KW-0479">Metal-binding</keyword>
<dbReference type="SUPFAM" id="SSF57850">
    <property type="entry name" value="RING/U-box"/>
    <property type="match status" value="1"/>
</dbReference>
<evidence type="ECO:0000256" key="9">
    <source>
        <dbReference type="ARBA" id="ARBA00022833"/>
    </source>
</evidence>
<sequence>MFLYFENEVPLQYSSNGWKLFPCSVMEKISKKYEEVYNKYFAGSKNGFSENEGKLAAERDVILCPHIYSSLNLSPIQKHLQSSPLFQCHICAQEQCRRAGTTENIQSEFLLCLGCGYQFCTDRSFHHALRHFQKAESHCLTLSLTTLEILCFRCGKFVDTGQSSQLIEVRSLVEKCKKAECSSENSSPHLEKYFAVEERNYNITFSKRKMAKNSGISLPVSGLINFGNTCYFNAVLQVLMRTKSFCLLLAKCMSDENSQLLDPESVWQYLSFYFKWDDMQPFHPVQVFMDWKSRTLCKAFLELKNASALTRNHVLDPSNILHVLTNKAIQFRGNQQHDSHELLRYFLDELRDEELVCMKDGIKQCCELTEDEEGKEKLKAYMLCCKTTAVDQVFGGQLLQSIRCLTCNHRSYKLDPFLDLSLALQNDDCDDNDFQACNTTKAVPMSKHRMKKLKRQKKKEKRGKIRRQRVSSGTGEQQFLKDSVKNDQMNTVNNVNGDVSSLCEDMNDLTVEDKENCNDDDSGSFYLESDDGGDSSQLESDDYDELMEKLQPGPKHPVMTSSLKSVDACLNNFMIEELLTGSSKFACDNCAEISGDKDETKLSDAKKSSLIFSPPAVLTLHLKRFENNGKTNRKIYGHVVFSTELDMSRFCCRKGRRIFDSRVLYSLYGVICHSGSMYGGHYIAYVKVEDRDDANWKRFLEKVSQVETIIFDPDDVGWQTKQRRRKTPSGSANHKRSVSDGRRLSRAPTWYLLNDNITSKVPESAVLKAEAYMLFYEPCIASGASCAAIAGCFGFWLGNKQENKNTKVFPYLVSSAASAIDSRLPDVAPLIQAPAKPDSVAEKVDIPSRVSEIMRFGFPGFDNLRTFEDFVVSYDRKTRTVHWVMEHLTPDRMTYDPSVDRSKCMFREDESIHSYFRSTNEDYKAGSGYDRGHMAAAGNHRRTQNAIDQTFLLSNMAPQVGKGFNRDKWNELEKHVRRMARKNKNVYICTGPLYLPKRDLDGKMRVIYEVIGKQHVAVPTHFFKVILVENPESKYFIECYVMPNQSIDDSIPLKKFYAPLESVERSAGFFIFSNMPRNKLISINGKYRE</sequence>
<dbReference type="InterPro" id="IPR018524">
    <property type="entry name" value="DNA/RNA_endonuclease_AS"/>
</dbReference>
<dbReference type="InterPro" id="IPR001394">
    <property type="entry name" value="Peptidase_C19_UCH"/>
</dbReference>
<dbReference type="Gene3D" id="3.30.40.10">
    <property type="entry name" value="Zinc/RING finger domain, C3HC4 (zinc finger)"/>
    <property type="match status" value="1"/>
</dbReference>
<dbReference type="InterPro" id="IPR001604">
    <property type="entry name" value="Endo_G_ENPP1-like_dom"/>
</dbReference>
<evidence type="ECO:0000256" key="10">
    <source>
        <dbReference type="ARBA" id="ARBA00022842"/>
    </source>
</evidence>
<name>A0A0V0S0A7_9BILA</name>
<dbReference type="InterPro" id="IPR038765">
    <property type="entry name" value="Papain-like_cys_pep_sf"/>
</dbReference>
<dbReference type="Proteomes" id="UP000054630">
    <property type="component" value="Unassembled WGS sequence"/>
</dbReference>
<accession>A0A0V0S0A7</accession>
<evidence type="ECO:0000256" key="16">
    <source>
        <dbReference type="PIRSR" id="PIRSR640255-2"/>
    </source>
</evidence>
<feature type="region of interest" description="Disordered" evidence="18">
    <location>
        <begin position="512"/>
        <end position="539"/>
    </location>
</feature>
<feature type="active site" description="Proton acceptor" evidence="15">
    <location>
        <position position="933"/>
    </location>
</feature>
<evidence type="ECO:0000256" key="14">
    <source>
        <dbReference type="ARBA" id="ARBA00068872"/>
    </source>
</evidence>
<dbReference type="PROSITE" id="PS01070">
    <property type="entry name" value="NUCLEASE_NON_SPEC"/>
    <property type="match status" value="1"/>
</dbReference>
<evidence type="ECO:0000256" key="17">
    <source>
        <dbReference type="PROSITE-ProRule" id="PRU00502"/>
    </source>
</evidence>
<gene>
    <name evidence="21" type="primary">cps-6</name>
    <name evidence="21" type="ORF">T07_15277</name>
</gene>
<dbReference type="InterPro" id="IPR028889">
    <property type="entry name" value="USP"/>
</dbReference>
<feature type="compositionally biased region" description="Basic residues" evidence="18">
    <location>
        <begin position="446"/>
        <end position="469"/>
    </location>
</feature>
<dbReference type="Pfam" id="PF02148">
    <property type="entry name" value="zf-UBP"/>
    <property type="match status" value="1"/>
</dbReference>
<evidence type="ECO:0000259" key="20">
    <source>
        <dbReference type="PROSITE" id="PS50271"/>
    </source>
</evidence>
<feature type="region of interest" description="Disordered" evidence="18">
    <location>
        <begin position="446"/>
        <end position="497"/>
    </location>
</feature>
<dbReference type="SMART" id="SM00477">
    <property type="entry name" value="NUC"/>
    <property type="match status" value="1"/>
</dbReference>
<dbReference type="InterPro" id="IPR018200">
    <property type="entry name" value="USP_CS"/>
</dbReference>
<keyword evidence="22" id="KW-1185">Reference proteome</keyword>
<feature type="domain" description="USP" evidence="19">
    <location>
        <begin position="221"/>
        <end position="779"/>
    </location>
</feature>
<dbReference type="GO" id="GO:0004843">
    <property type="term" value="F:cysteine-type deubiquitinase activity"/>
    <property type="evidence" value="ECO:0007669"/>
    <property type="project" value="InterPro"/>
</dbReference>
<organism evidence="21 22">
    <name type="scientific">Trichinella nelsoni</name>
    <dbReference type="NCBI Taxonomy" id="6336"/>
    <lineage>
        <taxon>Eukaryota</taxon>
        <taxon>Metazoa</taxon>
        <taxon>Ecdysozoa</taxon>
        <taxon>Nematoda</taxon>
        <taxon>Enoplea</taxon>
        <taxon>Dorylaimia</taxon>
        <taxon>Trichinellida</taxon>
        <taxon>Trichinellidae</taxon>
        <taxon>Trichinella</taxon>
    </lineage>
</organism>
<dbReference type="Pfam" id="PF00443">
    <property type="entry name" value="UCH"/>
    <property type="match status" value="1"/>
</dbReference>
<evidence type="ECO:0000256" key="1">
    <source>
        <dbReference type="ARBA" id="ARBA00001946"/>
    </source>
</evidence>
<feature type="compositionally biased region" description="Acidic residues" evidence="18">
    <location>
        <begin position="518"/>
        <end position="539"/>
    </location>
</feature>
<reference evidence="21 22" key="1">
    <citation type="submission" date="2015-01" db="EMBL/GenBank/DDBJ databases">
        <title>Evolution of Trichinella species and genotypes.</title>
        <authorList>
            <person name="Korhonen P.K."/>
            <person name="Edoardo P."/>
            <person name="Giuseppe L.R."/>
            <person name="Gasser R.B."/>
        </authorList>
    </citation>
    <scope>NUCLEOTIDE SEQUENCE [LARGE SCALE GENOMIC DNA]</scope>
    <source>
        <strain evidence="21">ISS37</strain>
    </source>
</reference>
<comment type="similarity">
    <text evidence="3">Belongs to the DNA/RNA non-specific endonuclease family.</text>
</comment>
<dbReference type="PANTHER" id="PTHR13966">
    <property type="entry name" value="ENDONUCLEASE RELATED"/>
    <property type="match status" value="1"/>
</dbReference>
<dbReference type="GO" id="GO:0008270">
    <property type="term" value="F:zinc ion binding"/>
    <property type="evidence" value="ECO:0007669"/>
    <property type="project" value="UniProtKB-KW"/>
</dbReference>
<evidence type="ECO:0000256" key="12">
    <source>
        <dbReference type="ARBA" id="ARBA00023128"/>
    </source>
</evidence>
<keyword evidence="13" id="KW-1015">Disulfide bond</keyword>